<dbReference type="Proteomes" id="UP000308199">
    <property type="component" value="Unassembled WGS sequence"/>
</dbReference>
<keyword evidence="6" id="KW-0539">Nucleus</keyword>
<keyword evidence="3" id="KW-0677">Repeat</keyword>
<feature type="compositionally biased region" description="Basic and acidic residues" evidence="8">
    <location>
        <begin position="111"/>
        <end position="129"/>
    </location>
</feature>
<dbReference type="PANTHER" id="PTHR24215">
    <property type="entry name" value="RHO-GTPASE-ACTIVATING PROTEIN LRG1"/>
    <property type="match status" value="1"/>
</dbReference>
<evidence type="ECO:0000313" key="11">
    <source>
        <dbReference type="Proteomes" id="UP000308199"/>
    </source>
</evidence>
<dbReference type="PROSITE" id="PS00478">
    <property type="entry name" value="LIM_DOMAIN_1"/>
    <property type="match status" value="1"/>
</dbReference>
<evidence type="ECO:0000256" key="3">
    <source>
        <dbReference type="ARBA" id="ARBA00022737"/>
    </source>
</evidence>
<feature type="region of interest" description="Disordered" evidence="8">
    <location>
        <begin position="73"/>
        <end position="136"/>
    </location>
</feature>
<sequence>MHPYGGIPICPRCVKAVYAAEQIMGPGRMLYHRPCLACSSCNKRLDSLSLVEHDKEPYCKQCYNKNFGPRDLRQANLPHRDDAPTPLSSSPIRPAYTGLPTRSFRSTSPTQEEKNVEARFERAKREPERLGSSSPFGTNYAGHTAYNTSDCGSYGTHLWCVHSERVTHTFHGFTNKRASPDDADIADRHVRVTPKFT</sequence>
<dbReference type="PROSITE" id="PS50023">
    <property type="entry name" value="LIM_DOMAIN_2"/>
    <property type="match status" value="1"/>
</dbReference>
<feature type="domain" description="LIM zinc-binding" evidence="9">
    <location>
        <begin position="8"/>
        <end position="69"/>
    </location>
</feature>
<evidence type="ECO:0000259" key="9">
    <source>
        <dbReference type="PROSITE" id="PS50023"/>
    </source>
</evidence>
<dbReference type="SUPFAM" id="SSF57716">
    <property type="entry name" value="Glucocorticoid receptor-like (DNA-binding domain)"/>
    <property type="match status" value="2"/>
</dbReference>
<dbReference type="GO" id="GO:0030036">
    <property type="term" value="P:actin cytoskeleton organization"/>
    <property type="evidence" value="ECO:0007669"/>
    <property type="project" value="TreeGrafter"/>
</dbReference>
<dbReference type="SMART" id="SM00132">
    <property type="entry name" value="LIM"/>
    <property type="match status" value="1"/>
</dbReference>
<keyword evidence="11" id="KW-1185">Reference proteome</keyword>
<dbReference type="GO" id="GO:0030695">
    <property type="term" value="F:GTPase regulator activity"/>
    <property type="evidence" value="ECO:0007669"/>
    <property type="project" value="UniProtKB-ARBA"/>
</dbReference>
<evidence type="ECO:0000256" key="4">
    <source>
        <dbReference type="ARBA" id="ARBA00022833"/>
    </source>
</evidence>
<evidence type="ECO:0000256" key="8">
    <source>
        <dbReference type="SAM" id="MobiDB-lite"/>
    </source>
</evidence>
<evidence type="ECO:0000256" key="5">
    <source>
        <dbReference type="ARBA" id="ARBA00023038"/>
    </source>
</evidence>
<proteinExistence type="predicted"/>
<evidence type="ECO:0000256" key="6">
    <source>
        <dbReference type="ARBA" id="ARBA00023242"/>
    </source>
</evidence>
<dbReference type="AlphaFoldDB" id="A0A4S4KLG3"/>
<reference evidence="10 11" key="1">
    <citation type="submission" date="2019-02" db="EMBL/GenBank/DDBJ databases">
        <title>Genome sequencing of the rare red list fungi Phellinidium pouzarii.</title>
        <authorList>
            <person name="Buettner E."/>
            <person name="Kellner H."/>
        </authorList>
    </citation>
    <scope>NUCLEOTIDE SEQUENCE [LARGE SCALE GENOMIC DNA]</scope>
    <source>
        <strain evidence="10 11">DSM 108285</strain>
    </source>
</reference>
<dbReference type="GO" id="GO:0005634">
    <property type="term" value="C:nucleus"/>
    <property type="evidence" value="ECO:0007669"/>
    <property type="project" value="UniProtKB-SubCell"/>
</dbReference>
<comment type="caution">
    <text evidence="10">The sequence shown here is derived from an EMBL/GenBank/DDBJ whole genome shotgun (WGS) entry which is preliminary data.</text>
</comment>
<evidence type="ECO:0000256" key="2">
    <source>
        <dbReference type="ARBA" id="ARBA00022723"/>
    </source>
</evidence>
<dbReference type="PANTHER" id="PTHR24215:SF35">
    <property type="entry name" value="MUSCLE LIM PROTEIN MLP84B"/>
    <property type="match status" value="1"/>
</dbReference>
<keyword evidence="5 7" id="KW-0440">LIM domain</keyword>
<evidence type="ECO:0000256" key="7">
    <source>
        <dbReference type="PROSITE-ProRule" id="PRU00125"/>
    </source>
</evidence>
<keyword evidence="4 7" id="KW-0862">Zinc</keyword>
<dbReference type="GO" id="GO:0005737">
    <property type="term" value="C:cytoplasm"/>
    <property type="evidence" value="ECO:0007669"/>
    <property type="project" value="TreeGrafter"/>
</dbReference>
<evidence type="ECO:0000313" key="10">
    <source>
        <dbReference type="EMBL" id="THG99298.1"/>
    </source>
</evidence>
<gene>
    <name evidence="10" type="ORF">EW145_g7292</name>
</gene>
<organism evidence="10 11">
    <name type="scientific">Phellinidium pouzarii</name>
    <dbReference type="NCBI Taxonomy" id="167371"/>
    <lineage>
        <taxon>Eukaryota</taxon>
        <taxon>Fungi</taxon>
        <taxon>Dikarya</taxon>
        <taxon>Basidiomycota</taxon>
        <taxon>Agaricomycotina</taxon>
        <taxon>Agaricomycetes</taxon>
        <taxon>Hymenochaetales</taxon>
        <taxon>Hymenochaetaceae</taxon>
        <taxon>Phellinidium</taxon>
    </lineage>
</organism>
<evidence type="ECO:0000256" key="1">
    <source>
        <dbReference type="ARBA" id="ARBA00004123"/>
    </source>
</evidence>
<dbReference type="Pfam" id="PF00412">
    <property type="entry name" value="LIM"/>
    <property type="match status" value="1"/>
</dbReference>
<name>A0A4S4KLG3_9AGAM</name>
<dbReference type="Gene3D" id="2.10.110.10">
    <property type="entry name" value="Cysteine Rich Protein"/>
    <property type="match status" value="1"/>
</dbReference>
<protein>
    <recommendedName>
        <fullName evidence="9">LIM zinc-binding domain-containing protein</fullName>
    </recommendedName>
</protein>
<dbReference type="GO" id="GO:0046872">
    <property type="term" value="F:metal ion binding"/>
    <property type="evidence" value="ECO:0007669"/>
    <property type="project" value="UniProtKB-KW"/>
</dbReference>
<dbReference type="EMBL" id="SGPK01000693">
    <property type="protein sequence ID" value="THG99298.1"/>
    <property type="molecule type" value="Genomic_DNA"/>
</dbReference>
<comment type="subcellular location">
    <subcellularLocation>
        <location evidence="1">Nucleus</location>
    </subcellularLocation>
</comment>
<dbReference type="InterPro" id="IPR001781">
    <property type="entry name" value="Znf_LIM"/>
</dbReference>
<dbReference type="OrthoDB" id="8062037at2759"/>
<keyword evidence="2 7" id="KW-0479">Metal-binding</keyword>
<dbReference type="FunFam" id="2.10.110.10:FF:000001">
    <property type="entry name" value="Cysteine and glycine-rich protein 1"/>
    <property type="match status" value="1"/>
</dbReference>
<feature type="non-terminal residue" evidence="10">
    <location>
        <position position="197"/>
    </location>
</feature>
<feature type="compositionally biased region" description="Basic and acidic residues" evidence="8">
    <location>
        <begin position="73"/>
        <end position="83"/>
    </location>
</feature>
<accession>A0A4S4KLG3</accession>
<dbReference type="CDD" id="cd09326">
    <property type="entry name" value="LIM_CRP_like"/>
    <property type="match status" value="1"/>
</dbReference>